<dbReference type="InterPro" id="IPR052700">
    <property type="entry name" value="Carb_kinase_PfkB-like"/>
</dbReference>
<evidence type="ECO:0000313" key="5">
    <source>
        <dbReference type="EMBL" id="GHA25557.1"/>
    </source>
</evidence>
<dbReference type="InterPro" id="IPR002173">
    <property type="entry name" value="Carboh/pur_kinase_PfkB_CS"/>
</dbReference>
<keyword evidence="6" id="KW-1185">Reference proteome</keyword>
<dbReference type="PROSITE" id="PS00583">
    <property type="entry name" value="PFKB_KINASES_1"/>
    <property type="match status" value="1"/>
</dbReference>
<gene>
    <name evidence="5" type="ORF">GCM10007989_21540</name>
</gene>
<accession>A0A918VUY7</accession>
<dbReference type="GO" id="GO:0016301">
    <property type="term" value="F:kinase activity"/>
    <property type="evidence" value="ECO:0007669"/>
    <property type="project" value="UniProtKB-KW"/>
</dbReference>
<keyword evidence="2" id="KW-0808">Transferase</keyword>
<dbReference type="PANTHER" id="PTHR43320">
    <property type="entry name" value="SUGAR KINASE"/>
    <property type="match status" value="1"/>
</dbReference>
<dbReference type="Gene3D" id="3.40.1190.20">
    <property type="match status" value="1"/>
</dbReference>
<dbReference type="SUPFAM" id="SSF53613">
    <property type="entry name" value="Ribokinase-like"/>
    <property type="match status" value="1"/>
</dbReference>
<dbReference type="PROSITE" id="PS00584">
    <property type="entry name" value="PFKB_KINASES_2"/>
    <property type="match status" value="1"/>
</dbReference>
<dbReference type="EMBL" id="BMZE01000002">
    <property type="protein sequence ID" value="GHA25557.1"/>
    <property type="molecule type" value="Genomic_DNA"/>
</dbReference>
<comment type="similarity">
    <text evidence="1">Belongs to the carbohydrate kinase PfkB family.</text>
</comment>
<comment type="caution">
    <text evidence="5">The sequence shown here is derived from an EMBL/GenBank/DDBJ whole genome shotgun (WGS) entry which is preliminary data.</text>
</comment>
<evidence type="ECO:0000256" key="3">
    <source>
        <dbReference type="ARBA" id="ARBA00022777"/>
    </source>
</evidence>
<feature type="domain" description="Carbohydrate kinase PfkB" evidence="4">
    <location>
        <begin position="5"/>
        <end position="293"/>
    </location>
</feature>
<name>A0A918VUY7_9HYPH</name>
<evidence type="ECO:0000313" key="6">
    <source>
        <dbReference type="Proteomes" id="UP000646579"/>
    </source>
</evidence>
<proteinExistence type="inferred from homology"/>
<evidence type="ECO:0000256" key="1">
    <source>
        <dbReference type="ARBA" id="ARBA00010688"/>
    </source>
</evidence>
<evidence type="ECO:0000259" key="4">
    <source>
        <dbReference type="Pfam" id="PF00294"/>
    </source>
</evidence>
<dbReference type="PANTHER" id="PTHR43320:SF3">
    <property type="entry name" value="CARBOHYDRATE KINASE PFKB DOMAIN-CONTAINING PROTEIN"/>
    <property type="match status" value="1"/>
</dbReference>
<protein>
    <submittedName>
        <fullName evidence="5">Sugar kinase</fullName>
    </submittedName>
</protein>
<keyword evidence="3 5" id="KW-0418">Kinase</keyword>
<organism evidence="5 6">
    <name type="scientific">Devosia pacifica</name>
    <dbReference type="NCBI Taxonomy" id="1335967"/>
    <lineage>
        <taxon>Bacteria</taxon>
        <taxon>Pseudomonadati</taxon>
        <taxon>Pseudomonadota</taxon>
        <taxon>Alphaproteobacteria</taxon>
        <taxon>Hyphomicrobiales</taxon>
        <taxon>Devosiaceae</taxon>
        <taxon>Devosia</taxon>
    </lineage>
</organism>
<reference evidence="5" key="1">
    <citation type="journal article" date="2014" name="Int. J. Syst. Evol. Microbiol.">
        <title>Complete genome sequence of Corynebacterium casei LMG S-19264T (=DSM 44701T), isolated from a smear-ripened cheese.</title>
        <authorList>
            <consortium name="US DOE Joint Genome Institute (JGI-PGF)"/>
            <person name="Walter F."/>
            <person name="Albersmeier A."/>
            <person name="Kalinowski J."/>
            <person name="Ruckert C."/>
        </authorList>
    </citation>
    <scope>NUCLEOTIDE SEQUENCE</scope>
    <source>
        <strain evidence="5">KCTC 32437</strain>
    </source>
</reference>
<dbReference type="AlphaFoldDB" id="A0A918VUY7"/>
<dbReference type="RefSeq" id="WP_189425680.1">
    <property type="nucleotide sequence ID" value="NZ_BMZE01000002.1"/>
</dbReference>
<dbReference type="Proteomes" id="UP000646579">
    <property type="component" value="Unassembled WGS sequence"/>
</dbReference>
<reference evidence="5" key="2">
    <citation type="submission" date="2020-09" db="EMBL/GenBank/DDBJ databases">
        <authorList>
            <person name="Sun Q."/>
            <person name="Kim S."/>
        </authorList>
    </citation>
    <scope>NUCLEOTIDE SEQUENCE</scope>
    <source>
        <strain evidence="5">KCTC 32437</strain>
    </source>
</reference>
<dbReference type="Pfam" id="PF00294">
    <property type="entry name" value="PfkB"/>
    <property type="match status" value="1"/>
</dbReference>
<dbReference type="InterPro" id="IPR011611">
    <property type="entry name" value="PfkB_dom"/>
</dbReference>
<dbReference type="InterPro" id="IPR029056">
    <property type="entry name" value="Ribokinase-like"/>
</dbReference>
<evidence type="ECO:0000256" key="2">
    <source>
        <dbReference type="ARBA" id="ARBA00022679"/>
    </source>
</evidence>
<sequence length="298" mass="30021">MTLSALVVGDVMTDVIVRPHGPMVIGSDRAATIRSHPGGSGANQAEWLAALGVPTRFAARVGAGDQETLATSFRARGVEAVLAADPALPTGVLVTLLDESGERSFLTDRGANVSLSATDLPTDLLDDVGVVLVSGYSLFADGPRAAVLALLASARERGIETAIDAASTGFLAEVGPDRFLEWATGTSLLLANAAEAALLAGSDEPQSQCARLGERCETIILKQGAAGASVGTRQGISASAEGLPADVVDSTGAGDAFAAGFLAARLAALPLEEQLARGIAAGARAVARLGGRPDSTPN</sequence>